<evidence type="ECO:0000256" key="2">
    <source>
        <dbReference type="ARBA" id="ARBA00004370"/>
    </source>
</evidence>
<dbReference type="CDD" id="cd11072">
    <property type="entry name" value="CYP71-like"/>
    <property type="match status" value="1"/>
</dbReference>
<keyword evidence="5 12" id="KW-0349">Heme</keyword>
<evidence type="ECO:0000313" key="16">
    <source>
        <dbReference type="Proteomes" id="UP000824469"/>
    </source>
</evidence>
<evidence type="ECO:0000256" key="6">
    <source>
        <dbReference type="ARBA" id="ARBA00022723"/>
    </source>
</evidence>
<dbReference type="GO" id="GO:0005506">
    <property type="term" value="F:iron ion binding"/>
    <property type="evidence" value="ECO:0007669"/>
    <property type="project" value="InterPro"/>
</dbReference>
<evidence type="ECO:0000256" key="10">
    <source>
        <dbReference type="ARBA" id="ARBA00023059"/>
    </source>
</evidence>
<dbReference type="PROSITE" id="PS00086">
    <property type="entry name" value="CYTOCHROME_P450"/>
    <property type="match status" value="1"/>
</dbReference>
<evidence type="ECO:0000256" key="1">
    <source>
        <dbReference type="ARBA" id="ARBA00001971"/>
    </source>
</evidence>
<evidence type="ECO:0000256" key="7">
    <source>
        <dbReference type="ARBA" id="ARBA00023002"/>
    </source>
</evidence>
<keyword evidence="7 13" id="KW-0560">Oxidoreductase</keyword>
<dbReference type="Pfam" id="PF00067">
    <property type="entry name" value="p450"/>
    <property type="match status" value="1"/>
</dbReference>
<dbReference type="GO" id="GO:0042617">
    <property type="term" value="P:paclitaxel biosynthetic process"/>
    <property type="evidence" value="ECO:0007669"/>
    <property type="project" value="UniProtKB-KW"/>
</dbReference>
<evidence type="ECO:0000256" key="11">
    <source>
        <dbReference type="ARBA" id="ARBA00023136"/>
    </source>
</evidence>
<dbReference type="OMA" id="FNWYLPE"/>
<dbReference type="GO" id="GO:0004497">
    <property type="term" value="F:monooxygenase activity"/>
    <property type="evidence" value="ECO:0007669"/>
    <property type="project" value="UniProtKB-KW"/>
</dbReference>
<keyword evidence="14" id="KW-0812">Transmembrane</keyword>
<name>A0AA38CQS8_TAXCH</name>
<feature type="binding site" description="axial binding residue" evidence="12">
    <location>
        <position position="445"/>
    </location>
    <ligand>
        <name>heme</name>
        <dbReference type="ChEBI" id="CHEBI:30413"/>
    </ligand>
    <ligandPart>
        <name>Fe</name>
        <dbReference type="ChEBI" id="CHEBI:18248"/>
    </ligandPart>
</feature>
<comment type="caution">
    <text evidence="15">The sequence shown here is derived from an EMBL/GenBank/DDBJ whole genome shotgun (WGS) entry which is preliminary data.</text>
</comment>
<keyword evidence="14" id="KW-1133">Transmembrane helix</keyword>
<keyword evidence="6 12" id="KW-0479">Metal-binding</keyword>
<dbReference type="PANTHER" id="PTHR47943">
    <property type="entry name" value="CYTOCHROME P450 93A3-LIKE"/>
    <property type="match status" value="1"/>
</dbReference>
<accession>A0AA38CQS8</accession>
<dbReference type="FunFam" id="1.10.630.10:FF:000011">
    <property type="entry name" value="Cytochrome P450 83B1"/>
    <property type="match status" value="1"/>
</dbReference>
<dbReference type="InterPro" id="IPR036396">
    <property type="entry name" value="Cyt_P450_sf"/>
</dbReference>
<keyword evidence="8 12" id="KW-0408">Iron</keyword>
<protein>
    <recommendedName>
        <fullName evidence="17">Cytochrome P450</fullName>
    </recommendedName>
</protein>
<evidence type="ECO:0000256" key="12">
    <source>
        <dbReference type="PIRSR" id="PIRSR602401-1"/>
    </source>
</evidence>
<keyword evidence="10" id="KW-0876">Taxol biosynthesis</keyword>
<evidence type="ECO:0000256" key="9">
    <source>
        <dbReference type="ARBA" id="ARBA00023033"/>
    </source>
</evidence>
<comment type="similarity">
    <text evidence="4 13">Belongs to the cytochrome P450 family.</text>
</comment>
<dbReference type="AlphaFoldDB" id="A0AA38CQS8"/>
<evidence type="ECO:0000256" key="4">
    <source>
        <dbReference type="ARBA" id="ARBA00010617"/>
    </source>
</evidence>
<evidence type="ECO:0000256" key="3">
    <source>
        <dbReference type="ARBA" id="ARBA00005122"/>
    </source>
</evidence>
<organism evidence="15 16">
    <name type="scientific">Taxus chinensis</name>
    <name type="common">Chinese yew</name>
    <name type="synonym">Taxus wallichiana var. chinensis</name>
    <dbReference type="NCBI Taxonomy" id="29808"/>
    <lineage>
        <taxon>Eukaryota</taxon>
        <taxon>Viridiplantae</taxon>
        <taxon>Streptophyta</taxon>
        <taxon>Embryophyta</taxon>
        <taxon>Tracheophyta</taxon>
        <taxon>Spermatophyta</taxon>
        <taxon>Pinopsida</taxon>
        <taxon>Pinidae</taxon>
        <taxon>Conifers II</taxon>
        <taxon>Cupressales</taxon>
        <taxon>Taxaceae</taxon>
        <taxon>Taxus</taxon>
    </lineage>
</organism>
<evidence type="ECO:0000313" key="15">
    <source>
        <dbReference type="EMBL" id="KAH9302968.1"/>
    </source>
</evidence>
<dbReference type="GO" id="GO:0016705">
    <property type="term" value="F:oxidoreductase activity, acting on paired donors, with incorporation or reduction of molecular oxygen"/>
    <property type="evidence" value="ECO:0007669"/>
    <property type="project" value="InterPro"/>
</dbReference>
<dbReference type="PRINTS" id="PR00385">
    <property type="entry name" value="P450"/>
</dbReference>
<proteinExistence type="inferred from homology"/>
<feature type="transmembrane region" description="Helical" evidence="14">
    <location>
        <begin position="6"/>
        <end position="22"/>
    </location>
</feature>
<evidence type="ECO:0000256" key="5">
    <source>
        <dbReference type="ARBA" id="ARBA00022617"/>
    </source>
</evidence>
<sequence>MEFVNVTWIPLLIALFISVLLFRKSRKTFNLPPGPTPLPIIGNLHCISRLPHRAISNLAQSYGPIMTLYLGSLPTIVISSSQLAKQILKTQDHIFASRPPMGDDNHFLSPQKVSISPYGPYWKLMRKFVIQELLSPKRMKSSASLRAQEVFSMIRSVLQKAGSNSGVNPCAVDLTREIGFLPNHIICRMSFGKKCSEAEMGGRMFKEVLDELFSLVTGFNYGDYIALLGWVDLQGIRRRQAQLTKIFHEFVDKIVDEHIERRNKCSTGLECEDFVDILLSLSEDESMEIKITRDNIKNIIFDILTAATDTSGVTMEWAMSELLRNPSAMKRAQEEVQSVTGLNRIVEEYDLPHLHYLHSVVKETLRLYPPAPLLFPHQSMECSTIEGYQIPEKTQVFINAWAIARDPTAWEEANKFKPERFLGNKIDVKGQDFEVIPFGSGRRGCPGMNLAMSMIHLGLAQLIHCFNWSLPEGVTPENLDMSEGYGFTMPRAVHLHAIPIPRLPLHLYEKNVKC</sequence>
<comment type="subcellular location">
    <subcellularLocation>
        <location evidence="2">Membrane</location>
    </subcellularLocation>
</comment>
<dbReference type="GO" id="GO:0020037">
    <property type="term" value="F:heme binding"/>
    <property type="evidence" value="ECO:0007669"/>
    <property type="project" value="InterPro"/>
</dbReference>
<dbReference type="InterPro" id="IPR017972">
    <property type="entry name" value="Cyt_P450_CS"/>
</dbReference>
<keyword evidence="9 13" id="KW-0503">Monooxygenase</keyword>
<comment type="cofactor">
    <cofactor evidence="1 12">
        <name>heme</name>
        <dbReference type="ChEBI" id="CHEBI:30413"/>
    </cofactor>
</comment>
<evidence type="ECO:0000256" key="14">
    <source>
        <dbReference type="SAM" id="Phobius"/>
    </source>
</evidence>
<dbReference type="EMBL" id="JAHRHJ020000009">
    <property type="protein sequence ID" value="KAH9302968.1"/>
    <property type="molecule type" value="Genomic_DNA"/>
</dbReference>
<dbReference type="GO" id="GO:0016020">
    <property type="term" value="C:membrane"/>
    <property type="evidence" value="ECO:0007669"/>
    <property type="project" value="UniProtKB-SubCell"/>
</dbReference>
<dbReference type="InterPro" id="IPR002401">
    <property type="entry name" value="Cyt_P450_E_grp-I"/>
</dbReference>
<dbReference type="SUPFAM" id="SSF48264">
    <property type="entry name" value="Cytochrome P450"/>
    <property type="match status" value="1"/>
</dbReference>
<dbReference type="PANTHER" id="PTHR47943:SF2">
    <property type="entry name" value="CYTOCHROME P450"/>
    <property type="match status" value="1"/>
</dbReference>
<keyword evidence="11 14" id="KW-0472">Membrane</keyword>
<dbReference type="InterPro" id="IPR001128">
    <property type="entry name" value="Cyt_P450"/>
</dbReference>
<comment type="pathway">
    <text evidence="3">Alkaloid biosynthesis; taxol biosynthesis.</text>
</comment>
<evidence type="ECO:0008006" key="17">
    <source>
        <dbReference type="Google" id="ProtNLM"/>
    </source>
</evidence>
<evidence type="ECO:0000256" key="8">
    <source>
        <dbReference type="ARBA" id="ARBA00023004"/>
    </source>
</evidence>
<evidence type="ECO:0000256" key="13">
    <source>
        <dbReference type="RuleBase" id="RU000461"/>
    </source>
</evidence>
<dbReference type="Gene3D" id="1.10.630.10">
    <property type="entry name" value="Cytochrome P450"/>
    <property type="match status" value="1"/>
</dbReference>
<dbReference type="Proteomes" id="UP000824469">
    <property type="component" value="Unassembled WGS sequence"/>
</dbReference>
<dbReference type="PRINTS" id="PR00463">
    <property type="entry name" value="EP450I"/>
</dbReference>
<keyword evidence="16" id="KW-1185">Reference proteome</keyword>
<gene>
    <name evidence="15" type="ORF">KI387_014551</name>
</gene>
<reference evidence="15 16" key="1">
    <citation type="journal article" date="2021" name="Nat. Plants">
        <title>The Taxus genome provides insights into paclitaxel biosynthesis.</title>
        <authorList>
            <person name="Xiong X."/>
            <person name="Gou J."/>
            <person name="Liao Q."/>
            <person name="Li Y."/>
            <person name="Zhou Q."/>
            <person name="Bi G."/>
            <person name="Li C."/>
            <person name="Du R."/>
            <person name="Wang X."/>
            <person name="Sun T."/>
            <person name="Guo L."/>
            <person name="Liang H."/>
            <person name="Lu P."/>
            <person name="Wu Y."/>
            <person name="Zhang Z."/>
            <person name="Ro D.K."/>
            <person name="Shang Y."/>
            <person name="Huang S."/>
            <person name="Yan J."/>
        </authorList>
    </citation>
    <scope>NUCLEOTIDE SEQUENCE [LARGE SCALE GENOMIC DNA]</scope>
    <source>
        <strain evidence="15">Ta-2019</strain>
    </source>
</reference>